<dbReference type="FunFam" id="3.30.540.10:FF:000013">
    <property type="entry name" value="Inositol-1-monophosphatase"/>
    <property type="match status" value="1"/>
</dbReference>
<dbReference type="Pfam" id="PF00459">
    <property type="entry name" value="Inositol_P"/>
    <property type="match status" value="1"/>
</dbReference>
<accession>A0A9N8E8U3</accession>
<dbReference type="Gene3D" id="3.30.540.10">
    <property type="entry name" value="Fructose-1,6-Bisphosphatase, subunit A, domain 1"/>
    <property type="match status" value="1"/>
</dbReference>
<feature type="binding site" evidence="7">
    <location>
        <position position="150"/>
    </location>
    <ligand>
        <name>Mg(2+)</name>
        <dbReference type="ChEBI" id="CHEBI:18420"/>
        <label>1</label>
        <note>catalytic</note>
    </ligand>
</feature>
<evidence type="ECO:0000256" key="5">
    <source>
        <dbReference type="ARBA" id="ARBA00022801"/>
    </source>
</evidence>
<evidence type="ECO:0000256" key="3">
    <source>
        <dbReference type="ARBA" id="ARBA00009759"/>
    </source>
</evidence>
<evidence type="ECO:0000256" key="6">
    <source>
        <dbReference type="ARBA" id="ARBA00022842"/>
    </source>
</evidence>
<dbReference type="GO" id="GO:0007165">
    <property type="term" value="P:signal transduction"/>
    <property type="evidence" value="ECO:0007669"/>
    <property type="project" value="TreeGrafter"/>
</dbReference>
<dbReference type="CDD" id="cd01639">
    <property type="entry name" value="IMPase"/>
    <property type="match status" value="1"/>
</dbReference>
<comment type="caution">
    <text evidence="10">The sequence shown here is derived from an EMBL/GenBank/DDBJ whole genome shotgun (WGS) entry which is preliminary data.</text>
</comment>
<evidence type="ECO:0000256" key="8">
    <source>
        <dbReference type="RuleBase" id="RU364068"/>
    </source>
</evidence>
<keyword evidence="5 8" id="KW-0378">Hydrolase</keyword>
<feature type="binding site" evidence="7">
    <location>
        <position position="277"/>
    </location>
    <ligand>
        <name>Mg(2+)</name>
        <dbReference type="ChEBI" id="CHEBI:18420"/>
        <label>1</label>
        <note>catalytic</note>
    </ligand>
</feature>
<dbReference type="EMBL" id="CAICTM010000674">
    <property type="protein sequence ID" value="CAB9514799.1"/>
    <property type="molecule type" value="Genomic_DNA"/>
</dbReference>
<feature type="binding site" evidence="7">
    <location>
        <position position="153"/>
    </location>
    <ligand>
        <name>Mg(2+)</name>
        <dbReference type="ChEBI" id="CHEBI:18420"/>
        <label>1</label>
        <note>catalytic</note>
    </ligand>
</feature>
<dbReference type="PANTHER" id="PTHR20854">
    <property type="entry name" value="INOSITOL MONOPHOSPHATASE"/>
    <property type="match status" value="1"/>
</dbReference>
<dbReference type="EC" id="3.1.3.25" evidence="8"/>
<evidence type="ECO:0000313" key="11">
    <source>
        <dbReference type="Proteomes" id="UP001153069"/>
    </source>
</evidence>
<evidence type="ECO:0000256" key="1">
    <source>
        <dbReference type="ARBA" id="ARBA00001033"/>
    </source>
</evidence>
<dbReference type="SUPFAM" id="SSF56655">
    <property type="entry name" value="Carbohydrate phosphatase"/>
    <property type="match status" value="1"/>
</dbReference>
<comment type="similarity">
    <text evidence="3 8">Belongs to the inositol monophosphatase superfamily.</text>
</comment>
<gene>
    <name evidence="10" type="ORF">SEMRO_675_G185490.1</name>
</gene>
<sequence>MRQGSFVSTRWSVFAQVLALVFIFPLARAFVATTPRPSKNRARLAMASQLDDALLDQVLDVAIDASKKAGEIIIGNAGPTEVTERKANSRDLLTLIDPLCEKTIKETVLASFPDHDFLGEEDVPPGKEASAAAIASKLESASNSWLWVVDPIDGTTNFVHGMPLNCPSVAASFNGEVVVGVIFDPYRDELFTAVKGRGAQMNGEPISVGKQDCIGDAIVAMGSPPGEESMQMSMKAVQVLMPKVRTLRMIGSAAIMLAWVANGRLTCYWEYDLSSWDIAAGALIIQEAGGKFTDLAGNDFSLQTRKIIGCAPAVHDEILRVLREEAGIV</sequence>
<dbReference type="InterPro" id="IPR020583">
    <property type="entry name" value="Inositol_monoP_metal-BS"/>
</dbReference>
<dbReference type="GO" id="GO:0046854">
    <property type="term" value="P:phosphatidylinositol phosphate biosynthetic process"/>
    <property type="evidence" value="ECO:0007669"/>
    <property type="project" value="InterPro"/>
</dbReference>
<keyword evidence="4 7" id="KW-0479">Metal-binding</keyword>
<evidence type="ECO:0000256" key="9">
    <source>
        <dbReference type="SAM" id="SignalP"/>
    </source>
</evidence>
<dbReference type="Gene3D" id="3.40.190.80">
    <property type="match status" value="1"/>
</dbReference>
<dbReference type="GO" id="GO:0006020">
    <property type="term" value="P:inositol metabolic process"/>
    <property type="evidence" value="ECO:0007669"/>
    <property type="project" value="TreeGrafter"/>
</dbReference>
<dbReference type="PRINTS" id="PR01959">
    <property type="entry name" value="SBIMPHPHTASE"/>
</dbReference>
<dbReference type="AlphaFoldDB" id="A0A9N8E8U3"/>
<feature type="signal peptide" evidence="9">
    <location>
        <begin position="1"/>
        <end position="29"/>
    </location>
</feature>
<name>A0A9N8E8U3_9STRA</name>
<comment type="pathway">
    <text evidence="8">Polyol metabolism; myo-inositol biosynthesis; myo-inositol from D-glucose 6-phosphate: step 2/2.</text>
</comment>
<dbReference type="InterPro" id="IPR033942">
    <property type="entry name" value="IMPase"/>
</dbReference>
<dbReference type="GO" id="GO:0008934">
    <property type="term" value="F:inositol monophosphate 1-phosphatase activity"/>
    <property type="evidence" value="ECO:0007669"/>
    <property type="project" value="InterPro"/>
</dbReference>
<dbReference type="GO" id="GO:0046872">
    <property type="term" value="F:metal ion binding"/>
    <property type="evidence" value="ECO:0007669"/>
    <property type="project" value="UniProtKB-KW"/>
</dbReference>
<dbReference type="PROSITE" id="PS00629">
    <property type="entry name" value="IMP_1"/>
    <property type="match status" value="1"/>
</dbReference>
<protein>
    <recommendedName>
        <fullName evidence="8">Inositol-1-monophosphatase</fullName>
        <ecNumber evidence="8">3.1.3.25</ecNumber>
    </recommendedName>
</protein>
<feature type="binding site" evidence="7">
    <location>
        <position position="152"/>
    </location>
    <ligand>
        <name>Mg(2+)</name>
        <dbReference type="ChEBI" id="CHEBI:18420"/>
        <label>1</label>
        <note>catalytic</note>
    </ligand>
</feature>
<dbReference type="InterPro" id="IPR020550">
    <property type="entry name" value="Inositol_monophosphatase_CS"/>
</dbReference>
<dbReference type="PROSITE" id="PS00630">
    <property type="entry name" value="IMP_2"/>
    <property type="match status" value="1"/>
</dbReference>
<feature type="binding site" evidence="7">
    <location>
        <position position="120"/>
    </location>
    <ligand>
        <name>Mg(2+)</name>
        <dbReference type="ChEBI" id="CHEBI:18420"/>
        <label>1</label>
        <note>catalytic</note>
    </ligand>
</feature>
<evidence type="ECO:0000256" key="4">
    <source>
        <dbReference type="ARBA" id="ARBA00022723"/>
    </source>
</evidence>
<keyword evidence="11" id="KW-1185">Reference proteome</keyword>
<feature type="chain" id="PRO_5040271858" description="Inositol-1-monophosphatase" evidence="9">
    <location>
        <begin position="30"/>
        <end position="329"/>
    </location>
</feature>
<dbReference type="PRINTS" id="PR00377">
    <property type="entry name" value="IMPHPHTASES"/>
</dbReference>
<dbReference type="PANTHER" id="PTHR20854:SF4">
    <property type="entry name" value="INOSITOL-1-MONOPHOSPHATASE-RELATED"/>
    <property type="match status" value="1"/>
</dbReference>
<organism evidence="10 11">
    <name type="scientific">Seminavis robusta</name>
    <dbReference type="NCBI Taxonomy" id="568900"/>
    <lineage>
        <taxon>Eukaryota</taxon>
        <taxon>Sar</taxon>
        <taxon>Stramenopiles</taxon>
        <taxon>Ochrophyta</taxon>
        <taxon>Bacillariophyta</taxon>
        <taxon>Bacillariophyceae</taxon>
        <taxon>Bacillariophycidae</taxon>
        <taxon>Naviculales</taxon>
        <taxon>Naviculaceae</taxon>
        <taxon>Seminavis</taxon>
    </lineage>
</organism>
<comment type="cofactor">
    <cofactor evidence="2 7 8">
        <name>Mg(2+)</name>
        <dbReference type="ChEBI" id="CHEBI:18420"/>
    </cofactor>
</comment>
<evidence type="ECO:0000256" key="7">
    <source>
        <dbReference type="PIRSR" id="PIRSR600760-2"/>
    </source>
</evidence>
<keyword evidence="6 7" id="KW-0460">Magnesium</keyword>
<dbReference type="Proteomes" id="UP001153069">
    <property type="component" value="Unassembled WGS sequence"/>
</dbReference>
<keyword evidence="9" id="KW-0732">Signal</keyword>
<comment type="catalytic activity">
    <reaction evidence="1 8">
        <text>a myo-inositol phosphate + H2O = myo-inositol + phosphate</text>
        <dbReference type="Rhea" id="RHEA:24056"/>
        <dbReference type="ChEBI" id="CHEBI:15377"/>
        <dbReference type="ChEBI" id="CHEBI:17268"/>
        <dbReference type="ChEBI" id="CHEBI:43474"/>
        <dbReference type="ChEBI" id="CHEBI:84139"/>
        <dbReference type="EC" id="3.1.3.25"/>
    </reaction>
</comment>
<dbReference type="InterPro" id="IPR000760">
    <property type="entry name" value="Inositol_monophosphatase-like"/>
</dbReference>
<dbReference type="OrthoDB" id="10254945at2759"/>
<evidence type="ECO:0000313" key="10">
    <source>
        <dbReference type="EMBL" id="CAB9514799.1"/>
    </source>
</evidence>
<dbReference type="InterPro" id="IPR022337">
    <property type="entry name" value="Inositol_monophosphatase_SuhB"/>
</dbReference>
<proteinExistence type="inferred from homology"/>
<evidence type="ECO:0000256" key="2">
    <source>
        <dbReference type="ARBA" id="ARBA00001946"/>
    </source>
</evidence>
<reference evidence="10" key="1">
    <citation type="submission" date="2020-06" db="EMBL/GenBank/DDBJ databases">
        <authorList>
            <consortium name="Plant Systems Biology data submission"/>
        </authorList>
    </citation>
    <scope>NUCLEOTIDE SEQUENCE</scope>
    <source>
        <strain evidence="10">D6</strain>
    </source>
</reference>